<proteinExistence type="predicted"/>
<dbReference type="AlphaFoldDB" id="W4EXF1"/>
<dbReference type="Proteomes" id="UP000019062">
    <property type="component" value="Unassembled WGS sequence"/>
</dbReference>
<reference evidence="1 2" key="1">
    <citation type="journal article" date="2014" name="BMC Genomics">
        <title>Genomic comparison of sporeforming bacilli isolated from milk.</title>
        <authorList>
            <person name="Moreno Switt A.I."/>
            <person name="Andrus A.D."/>
            <person name="Ranieri M.L."/>
            <person name="Orsi R.H."/>
            <person name="Ivy R."/>
            <person name="den Bakker H.C."/>
            <person name="Martin N.H."/>
            <person name="Wiedmann M."/>
            <person name="Boor K.J."/>
        </authorList>
    </citation>
    <scope>NUCLEOTIDE SEQUENCE [LARGE SCALE GENOMIC DNA]</scope>
    <source>
        <strain evidence="1 2">FSL R5-213</strain>
    </source>
</reference>
<dbReference type="RefSeq" id="WP_038184630.1">
    <property type="nucleotide sequence ID" value="NZ_ASQA01000018.1"/>
</dbReference>
<organism evidence="1 2">
    <name type="scientific">Viridibacillus arenosi FSL R5-213</name>
    <dbReference type="NCBI Taxonomy" id="1227360"/>
    <lineage>
        <taxon>Bacteria</taxon>
        <taxon>Bacillati</taxon>
        <taxon>Bacillota</taxon>
        <taxon>Bacilli</taxon>
        <taxon>Bacillales</taxon>
        <taxon>Caryophanaceae</taxon>
        <taxon>Viridibacillus</taxon>
    </lineage>
</organism>
<keyword evidence="2" id="KW-1185">Reference proteome</keyword>
<evidence type="ECO:0000313" key="1">
    <source>
        <dbReference type="EMBL" id="ETT85253.1"/>
    </source>
</evidence>
<sequence>MEDFAGYKIGDTITIRDVVKDIIYDGDQNLSTVKFNTHQNAYTLLVFKGDVRSRIEVNNRVTLHFKVVTLIDSFEYETLEIVRKWEEGVYPTIDDYLIK</sequence>
<accession>W4EXF1</accession>
<evidence type="ECO:0000313" key="2">
    <source>
        <dbReference type="Proteomes" id="UP000019062"/>
    </source>
</evidence>
<protein>
    <submittedName>
        <fullName evidence="1">Uncharacterized protein</fullName>
    </submittedName>
</protein>
<gene>
    <name evidence="1" type="ORF">C176_11169</name>
</gene>
<dbReference type="EMBL" id="ASQA01000018">
    <property type="protein sequence ID" value="ETT85253.1"/>
    <property type="molecule type" value="Genomic_DNA"/>
</dbReference>
<name>W4EXF1_9BACL</name>
<comment type="caution">
    <text evidence="1">The sequence shown here is derived from an EMBL/GenBank/DDBJ whole genome shotgun (WGS) entry which is preliminary data.</text>
</comment>